<dbReference type="AlphaFoldDB" id="A0A4U0R867"/>
<accession>A0A4U0R867</accession>
<dbReference type="EMBL" id="SUNI01000011">
    <property type="protein sequence ID" value="TJZ91249.1"/>
    <property type="molecule type" value="Genomic_DNA"/>
</dbReference>
<reference evidence="2 3" key="1">
    <citation type="submission" date="2019-04" db="EMBL/GenBank/DDBJ databases">
        <authorList>
            <person name="Li J."/>
        </authorList>
    </citation>
    <scope>NUCLEOTIDE SEQUENCE [LARGE SCALE GENOMIC DNA]</scope>
    <source>
        <strain evidence="2 3">KCTC 42687</strain>
    </source>
</reference>
<comment type="caution">
    <text evidence="2">The sequence shown here is derived from an EMBL/GenBank/DDBJ whole genome shotgun (WGS) entry which is preliminary data.</text>
</comment>
<evidence type="ECO:0000256" key="1">
    <source>
        <dbReference type="SAM" id="SignalP"/>
    </source>
</evidence>
<gene>
    <name evidence="2" type="ORF">FA743_12040</name>
</gene>
<dbReference type="OrthoDB" id="6631333at2"/>
<evidence type="ECO:0000313" key="2">
    <source>
        <dbReference type="EMBL" id="TJZ91249.1"/>
    </source>
</evidence>
<name>A0A4U0R867_9RHOB</name>
<protein>
    <submittedName>
        <fullName evidence="2">DUF2291 domain-containing protein</fullName>
    </submittedName>
</protein>
<sequence length="215" mass="22324">MPMTPALTALLAGTLALALLPGCKIVPDADPSGDAGAVPLDDDQRMAALAAEIFDDRLPGYVAEHAVEAAPLRALLAQGLDAAGTAHGIRPGSEGSPWNFVLRAEGEVVGADLASRAAHLDLDTDGDGQGDLTLQLGPVIRGTALRDALDFLTFTDFRDQIEYAKLARALNDQAHQRLSLPADDPVGQRLIVEGAMTLPAADAPWVLVPTSLAAP</sequence>
<dbReference type="Pfam" id="PF10054">
    <property type="entry name" value="DUF2291"/>
    <property type="match status" value="1"/>
</dbReference>
<dbReference type="Proteomes" id="UP000309747">
    <property type="component" value="Unassembled WGS sequence"/>
</dbReference>
<dbReference type="InterPro" id="IPR036215">
    <property type="entry name" value="TM0957-like_sf"/>
</dbReference>
<evidence type="ECO:0000313" key="3">
    <source>
        <dbReference type="Proteomes" id="UP000309747"/>
    </source>
</evidence>
<organism evidence="2 3">
    <name type="scientific">Paracoccus gahaiensis</name>
    <dbReference type="NCBI Taxonomy" id="1706839"/>
    <lineage>
        <taxon>Bacteria</taxon>
        <taxon>Pseudomonadati</taxon>
        <taxon>Pseudomonadota</taxon>
        <taxon>Alphaproteobacteria</taxon>
        <taxon>Rhodobacterales</taxon>
        <taxon>Paracoccaceae</taxon>
        <taxon>Paracoccus</taxon>
    </lineage>
</organism>
<dbReference type="SUPFAM" id="SSF141318">
    <property type="entry name" value="TM0957-like"/>
    <property type="match status" value="1"/>
</dbReference>
<keyword evidence="1" id="KW-0732">Signal</keyword>
<keyword evidence="3" id="KW-1185">Reference proteome</keyword>
<feature type="signal peptide" evidence="1">
    <location>
        <begin position="1"/>
        <end position="18"/>
    </location>
</feature>
<dbReference type="PIRSF" id="PIRSF033535">
    <property type="entry name" value="UCP033535_plp"/>
    <property type="match status" value="1"/>
</dbReference>
<feature type="chain" id="PRO_5020561390" evidence="1">
    <location>
        <begin position="19"/>
        <end position="215"/>
    </location>
</feature>
<proteinExistence type="predicted"/>
<dbReference type="InterPro" id="IPR014582">
    <property type="entry name" value="UCP033535_lipo"/>
</dbReference>